<dbReference type="VEuPathDB" id="VectorBase:ASIC005261"/>
<reference evidence="1 3" key="1">
    <citation type="journal article" date="2014" name="BMC Genomics">
        <title>Genome sequence of Anopheles sinensis provides insight into genetics basis of mosquito competence for malaria parasites.</title>
        <authorList>
            <person name="Zhou D."/>
            <person name="Zhang D."/>
            <person name="Ding G."/>
            <person name="Shi L."/>
            <person name="Hou Q."/>
            <person name="Ye Y."/>
            <person name="Xu Y."/>
            <person name="Zhou H."/>
            <person name="Xiong C."/>
            <person name="Li S."/>
            <person name="Yu J."/>
            <person name="Hong S."/>
            <person name="Yu X."/>
            <person name="Zou P."/>
            <person name="Chen C."/>
            <person name="Chang X."/>
            <person name="Wang W."/>
            <person name="Lv Y."/>
            <person name="Sun Y."/>
            <person name="Ma L."/>
            <person name="Shen B."/>
            <person name="Zhu C."/>
        </authorList>
    </citation>
    <scope>NUCLEOTIDE SEQUENCE [LARGE SCALE GENOMIC DNA]</scope>
</reference>
<evidence type="ECO:0000313" key="3">
    <source>
        <dbReference type="Proteomes" id="UP000030765"/>
    </source>
</evidence>
<gene>
    <name evidence="1" type="ORF">ZHAS_00005261</name>
</gene>
<organism evidence="1">
    <name type="scientific">Anopheles sinensis</name>
    <name type="common">Mosquito</name>
    <dbReference type="NCBI Taxonomy" id="74873"/>
    <lineage>
        <taxon>Eukaryota</taxon>
        <taxon>Metazoa</taxon>
        <taxon>Ecdysozoa</taxon>
        <taxon>Arthropoda</taxon>
        <taxon>Hexapoda</taxon>
        <taxon>Insecta</taxon>
        <taxon>Pterygota</taxon>
        <taxon>Neoptera</taxon>
        <taxon>Endopterygota</taxon>
        <taxon>Diptera</taxon>
        <taxon>Nematocera</taxon>
        <taxon>Culicoidea</taxon>
        <taxon>Culicidae</taxon>
        <taxon>Anophelinae</taxon>
        <taxon>Anopheles</taxon>
    </lineage>
</organism>
<keyword evidence="3" id="KW-1185">Reference proteome</keyword>
<dbReference type="EnsemblMetazoa" id="ASIC005261-RA">
    <property type="protein sequence ID" value="ASIC005261-PA"/>
    <property type="gene ID" value="ASIC005261"/>
</dbReference>
<proteinExistence type="predicted"/>
<evidence type="ECO:0000313" key="1">
    <source>
        <dbReference type="EMBL" id="KFB37937.1"/>
    </source>
</evidence>
<name>A0A084VIZ3_ANOSI</name>
<sequence length="63" mass="7040">MKLTQEVKSSIEYFAITKGTPGEALILSVVRCEPNGWEMKPIDEYTMNVLLYPADAAKSNCLM</sequence>
<dbReference type="EMBL" id="KE524855">
    <property type="protein sequence ID" value="KFB37937.1"/>
    <property type="molecule type" value="Genomic_DNA"/>
</dbReference>
<dbReference type="Proteomes" id="UP000030765">
    <property type="component" value="Unassembled WGS sequence"/>
</dbReference>
<dbReference type="EMBL" id="ATLV01013417">
    <property type="status" value="NOT_ANNOTATED_CDS"/>
    <property type="molecule type" value="Genomic_DNA"/>
</dbReference>
<protein>
    <submittedName>
        <fullName evidence="1 2">Uncharacterized protein</fullName>
    </submittedName>
</protein>
<dbReference type="AlphaFoldDB" id="A0A084VIZ3"/>
<reference evidence="2" key="2">
    <citation type="submission" date="2020-05" db="UniProtKB">
        <authorList>
            <consortium name="EnsemblMetazoa"/>
        </authorList>
    </citation>
    <scope>IDENTIFICATION</scope>
</reference>
<evidence type="ECO:0000313" key="2">
    <source>
        <dbReference type="EnsemblMetazoa" id="ASIC005261-PA"/>
    </source>
</evidence>
<accession>A0A084VIZ3</accession>